<evidence type="ECO:0000313" key="1">
    <source>
        <dbReference type="EMBL" id="QHT87312.1"/>
    </source>
</evidence>
<dbReference type="EMBL" id="MN740086">
    <property type="protein sequence ID" value="QHT87312.1"/>
    <property type="molecule type" value="Genomic_DNA"/>
</dbReference>
<proteinExistence type="predicted"/>
<dbReference type="AlphaFoldDB" id="A0A6C0I3F9"/>
<dbReference type="Gene3D" id="3.30.470.30">
    <property type="entry name" value="DNA ligase/mRNA capping enzyme"/>
    <property type="match status" value="1"/>
</dbReference>
<accession>A0A6C0I3F9</accession>
<reference evidence="1" key="1">
    <citation type="journal article" date="2020" name="Nature">
        <title>Giant virus diversity and host interactions through global metagenomics.</title>
        <authorList>
            <person name="Schulz F."/>
            <person name="Roux S."/>
            <person name="Paez-Espino D."/>
            <person name="Jungbluth S."/>
            <person name="Walsh D.A."/>
            <person name="Denef V.J."/>
            <person name="McMahon K.D."/>
            <person name="Konstantinidis K.T."/>
            <person name="Eloe-Fadrosh E.A."/>
            <person name="Kyrpides N.C."/>
            <person name="Woyke T."/>
        </authorList>
    </citation>
    <scope>NUCLEOTIDE SEQUENCE</scope>
    <source>
        <strain evidence="1">GVMAG-M-3300023184-190</strain>
    </source>
</reference>
<name>A0A6C0I3F9_9ZZZZ</name>
<organism evidence="1">
    <name type="scientific">viral metagenome</name>
    <dbReference type="NCBI Taxonomy" id="1070528"/>
    <lineage>
        <taxon>unclassified sequences</taxon>
        <taxon>metagenomes</taxon>
        <taxon>organismal metagenomes</taxon>
    </lineage>
</organism>
<sequence length="340" mass="39658">MTHLLHRFPKFELSYETVSHKKDHYDCCLAIPVGKKVFAWFTYDGEEDVCFIADLNREKKITTLKKVDNLSVSVQLALGTVLYGTMVEEQEGSPSFFVAEDIYYFRGYSVKHAVFTERLDMMRLVLEDMNSKTIQGGLIRFVIRFVLPVINAIPIKDEKTIGYAVHHYQYRSSNKIMPYLNVFQNKKVIAEGGRTSGSNSTMQFETMNIKKDLSKPQYRYPTIFQVTADIQYDIYHLFACGKNNMPVYYDVAYIPNCKSSVFMNGLFRNIRENKNLDYIEESDDEDDFQNIKEDKYVDVNRVLLMECTFHTKFRKWIPLRVIAKNGGGNRIVHIYKLISM</sequence>
<protein>
    <submittedName>
        <fullName evidence="1">Uncharacterized protein</fullName>
    </submittedName>
</protein>